<reference evidence="2" key="1">
    <citation type="submission" date="2020-10" db="EMBL/GenBank/DDBJ databases">
        <title>Sequencing the genomes of 1000 actinobacteria strains.</title>
        <authorList>
            <person name="Klenk H.-P."/>
        </authorList>
    </citation>
    <scope>NUCLEOTIDE SEQUENCE</scope>
    <source>
        <strain evidence="2">DSM 45354</strain>
    </source>
</reference>
<dbReference type="AlphaFoldDB" id="A0A927MWN3"/>
<organism evidence="2 3">
    <name type="scientific">Actinopolymorpha pittospori</name>
    <dbReference type="NCBI Taxonomy" id="648752"/>
    <lineage>
        <taxon>Bacteria</taxon>
        <taxon>Bacillati</taxon>
        <taxon>Actinomycetota</taxon>
        <taxon>Actinomycetes</taxon>
        <taxon>Propionibacteriales</taxon>
        <taxon>Actinopolymorphaceae</taxon>
        <taxon>Actinopolymorpha</taxon>
    </lineage>
</organism>
<dbReference type="Proteomes" id="UP000638648">
    <property type="component" value="Unassembled WGS sequence"/>
</dbReference>
<comment type="caution">
    <text evidence="2">The sequence shown here is derived from an EMBL/GenBank/DDBJ whole genome shotgun (WGS) entry which is preliminary data.</text>
</comment>
<protein>
    <recommendedName>
        <fullName evidence="4">Nucleotidyltransferase domain-containing protein</fullName>
    </recommendedName>
</protein>
<dbReference type="EMBL" id="JADBEM010000001">
    <property type="protein sequence ID" value="MBE1608286.1"/>
    <property type="molecule type" value="Genomic_DNA"/>
</dbReference>
<evidence type="ECO:0000313" key="3">
    <source>
        <dbReference type="Proteomes" id="UP000638648"/>
    </source>
</evidence>
<dbReference type="RefSeq" id="WP_192752080.1">
    <property type="nucleotide sequence ID" value="NZ_BAABJL010000166.1"/>
</dbReference>
<gene>
    <name evidence="2" type="ORF">HEB94_005134</name>
</gene>
<sequence>MTPLRQGAGTVLRDDRPDAMTPPAATSARTKRLARAEARRRIALGVVEELRLLDRWRPYGEPVLVGSVPLGLVVRPDIDLDVYADAPAVRHGFEVVAALAELPKVRSCSYLDLRDSGEGGLYWKVDYELTPEETWAIDMCLFASDRPGPIAAPLTRAVGAALTDDLRDTILRIKEEAMSVDQRAHGPWLYQAVFQGVASTYADYVAWLGDQDVYERSGWLPTPP</sequence>
<name>A0A927MWN3_9ACTN</name>
<keyword evidence="3" id="KW-1185">Reference proteome</keyword>
<proteinExistence type="predicted"/>
<evidence type="ECO:0008006" key="4">
    <source>
        <dbReference type="Google" id="ProtNLM"/>
    </source>
</evidence>
<evidence type="ECO:0000313" key="2">
    <source>
        <dbReference type="EMBL" id="MBE1608286.1"/>
    </source>
</evidence>
<feature type="region of interest" description="Disordered" evidence="1">
    <location>
        <begin position="1"/>
        <end position="31"/>
    </location>
</feature>
<accession>A0A927MWN3</accession>
<evidence type="ECO:0000256" key="1">
    <source>
        <dbReference type="SAM" id="MobiDB-lite"/>
    </source>
</evidence>